<evidence type="ECO:0000313" key="12">
    <source>
        <dbReference type="EMBL" id="GBO16963.1"/>
    </source>
</evidence>
<dbReference type="OrthoDB" id="10072647at2759"/>
<evidence type="ECO:0000256" key="10">
    <source>
        <dbReference type="SAM" id="MobiDB-lite"/>
    </source>
</evidence>
<reference evidence="12 13" key="1">
    <citation type="journal article" date="2019" name="Sci. Rep.">
        <title>Orb-weaving spider Araneus ventricosus genome elucidates the spidroin gene catalogue.</title>
        <authorList>
            <person name="Kono N."/>
            <person name="Nakamura H."/>
            <person name="Ohtoshi R."/>
            <person name="Moran D.A.P."/>
            <person name="Shinohara A."/>
            <person name="Yoshida Y."/>
            <person name="Fujiwara M."/>
            <person name="Mori M."/>
            <person name="Tomita M."/>
            <person name="Arakawa K."/>
        </authorList>
    </citation>
    <scope>NUCLEOTIDE SEQUENCE [LARGE SCALE GENOMIC DNA]</scope>
</reference>
<dbReference type="GO" id="GO:0008270">
    <property type="term" value="F:zinc ion binding"/>
    <property type="evidence" value="ECO:0007669"/>
    <property type="project" value="UniProtKB-KW"/>
</dbReference>
<sequence length="238" mass="27306">MEKVIVERIDSGSDSSSKRDKKYSCEICDRSFSRLHRLQSHIKSHKKIKIMKNNKVSATTDELKTVHPVTIEEPVYDNSNPVSEDEKSEHHSRKSPCVCDVCDKSFSSRCFLARHYLIHTKEKPHVCEYCGKGFAQKGNLNVHYQTHTDLKEYGCYVCGKEFAQMGALKVHLLIHSQVMPYVCSVCSKGFTNKCFLERHNRIHTGEKPHVCTICNKGFAQLGNLNVHYQIHSKDKAYE</sequence>
<feature type="domain" description="C2H2-type" evidence="11">
    <location>
        <begin position="209"/>
        <end position="236"/>
    </location>
</feature>
<keyword evidence="6" id="KW-0805">Transcription regulation</keyword>
<evidence type="ECO:0000256" key="9">
    <source>
        <dbReference type="PROSITE-ProRule" id="PRU00042"/>
    </source>
</evidence>
<evidence type="ECO:0000259" key="11">
    <source>
        <dbReference type="PROSITE" id="PS50157"/>
    </source>
</evidence>
<keyword evidence="8" id="KW-0539">Nucleus</keyword>
<keyword evidence="5" id="KW-0862">Zinc</keyword>
<evidence type="ECO:0000256" key="5">
    <source>
        <dbReference type="ARBA" id="ARBA00022833"/>
    </source>
</evidence>
<feature type="domain" description="C2H2-type" evidence="11">
    <location>
        <begin position="97"/>
        <end position="124"/>
    </location>
</feature>
<dbReference type="AlphaFoldDB" id="A0A4Y2UVU3"/>
<proteinExistence type="predicted"/>
<dbReference type="SUPFAM" id="SSF57667">
    <property type="entry name" value="beta-beta-alpha zinc fingers"/>
    <property type="match status" value="4"/>
</dbReference>
<feature type="non-terminal residue" evidence="12">
    <location>
        <position position="238"/>
    </location>
</feature>
<keyword evidence="2" id="KW-0479">Metal-binding</keyword>
<dbReference type="PANTHER" id="PTHR14196">
    <property type="entry name" value="ODD-SKIPPED - RELATED"/>
    <property type="match status" value="1"/>
</dbReference>
<keyword evidence="13" id="KW-1185">Reference proteome</keyword>
<dbReference type="EMBL" id="BGPR01040777">
    <property type="protein sequence ID" value="GBO16963.1"/>
    <property type="molecule type" value="Genomic_DNA"/>
</dbReference>
<dbReference type="InterPro" id="IPR013087">
    <property type="entry name" value="Znf_C2H2_type"/>
</dbReference>
<dbReference type="GO" id="GO:0005634">
    <property type="term" value="C:nucleus"/>
    <property type="evidence" value="ECO:0007669"/>
    <property type="project" value="UniProtKB-SubCell"/>
</dbReference>
<dbReference type="Gene3D" id="3.30.160.60">
    <property type="entry name" value="Classic Zinc Finger"/>
    <property type="match status" value="6"/>
</dbReference>
<name>A0A4Y2UVU3_ARAVE</name>
<keyword evidence="7" id="KW-0804">Transcription</keyword>
<feature type="region of interest" description="Disordered" evidence="10">
    <location>
        <begin position="1"/>
        <end position="20"/>
    </location>
</feature>
<feature type="domain" description="C2H2-type" evidence="11">
    <location>
        <begin position="153"/>
        <end position="180"/>
    </location>
</feature>
<dbReference type="InterPro" id="IPR050717">
    <property type="entry name" value="C2H2-ZF_Transcription_Reg"/>
</dbReference>
<dbReference type="GO" id="GO:0000977">
    <property type="term" value="F:RNA polymerase II transcription regulatory region sequence-specific DNA binding"/>
    <property type="evidence" value="ECO:0007669"/>
    <property type="project" value="TreeGrafter"/>
</dbReference>
<dbReference type="FunFam" id="3.30.160.60:FF:000130">
    <property type="entry name" value="Spalt-like transcription factor 4"/>
    <property type="match status" value="1"/>
</dbReference>
<evidence type="ECO:0000256" key="8">
    <source>
        <dbReference type="ARBA" id="ARBA00023242"/>
    </source>
</evidence>
<dbReference type="PROSITE" id="PS50157">
    <property type="entry name" value="ZINC_FINGER_C2H2_2"/>
    <property type="match status" value="6"/>
</dbReference>
<organism evidence="12 13">
    <name type="scientific">Araneus ventricosus</name>
    <name type="common">Orbweaver spider</name>
    <name type="synonym">Epeira ventricosa</name>
    <dbReference type="NCBI Taxonomy" id="182803"/>
    <lineage>
        <taxon>Eukaryota</taxon>
        <taxon>Metazoa</taxon>
        <taxon>Ecdysozoa</taxon>
        <taxon>Arthropoda</taxon>
        <taxon>Chelicerata</taxon>
        <taxon>Arachnida</taxon>
        <taxon>Araneae</taxon>
        <taxon>Araneomorphae</taxon>
        <taxon>Entelegynae</taxon>
        <taxon>Araneoidea</taxon>
        <taxon>Araneidae</taxon>
        <taxon>Araneus</taxon>
    </lineage>
</organism>
<feature type="domain" description="C2H2-type" evidence="11">
    <location>
        <begin position="125"/>
        <end position="152"/>
    </location>
</feature>
<keyword evidence="4 9" id="KW-0863">Zinc-finger</keyword>
<comment type="subcellular location">
    <subcellularLocation>
        <location evidence="1">Nucleus</location>
    </subcellularLocation>
</comment>
<evidence type="ECO:0000256" key="3">
    <source>
        <dbReference type="ARBA" id="ARBA00022737"/>
    </source>
</evidence>
<accession>A0A4Y2UVU3</accession>
<dbReference type="InterPro" id="IPR036236">
    <property type="entry name" value="Znf_C2H2_sf"/>
</dbReference>
<dbReference type="GO" id="GO:0000981">
    <property type="term" value="F:DNA-binding transcription factor activity, RNA polymerase II-specific"/>
    <property type="evidence" value="ECO:0007669"/>
    <property type="project" value="TreeGrafter"/>
</dbReference>
<evidence type="ECO:0000256" key="2">
    <source>
        <dbReference type="ARBA" id="ARBA00022723"/>
    </source>
</evidence>
<dbReference type="FunFam" id="3.30.160.60:FF:001573">
    <property type="entry name" value="Zinc finger protein 407"/>
    <property type="match status" value="1"/>
</dbReference>
<dbReference type="SMART" id="SM00355">
    <property type="entry name" value="ZnF_C2H2"/>
    <property type="match status" value="6"/>
</dbReference>
<evidence type="ECO:0000256" key="7">
    <source>
        <dbReference type="ARBA" id="ARBA00023163"/>
    </source>
</evidence>
<feature type="domain" description="C2H2-type" evidence="11">
    <location>
        <begin position="23"/>
        <end position="50"/>
    </location>
</feature>
<evidence type="ECO:0000256" key="4">
    <source>
        <dbReference type="ARBA" id="ARBA00022771"/>
    </source>
</evidence>
<evidence type="ECO:0000256" key="1">
    <source>
        <dbReference type="ARBA" id="ARBA00004123"/>
    </source>
</evidence>
<comment type="caution">
    <text evidence="12">The sequence shown here is derived from an EMBL/GenBank/DDBJ whole genome shotgun (WGS) entry which is preliminary data.</text>
</comment>
<dbReference type="Pfam" id="PF00096">
    <property type="entry name" value="zf-C2H2"/>
    <property type="match status" value="6"/>
</dbReference>
<dbReference type="PANTHER" id="PTHR14196:SF12">
    <property type="entry name" value="ZINC FINGER PROTEIN 208-LIKE"/>
    <property type="match status" value="1"/>
</dbReference>
<gene>
    <name evidence="12" type="primary">ZNF112_75</name>
    <name evidence="12" type="ORF">AVEN_120323_1</name>
</gene>
<evidence type="ECO:0000256" key="6">
    <source>
        <dbReference type="ARBA" id="ARBA00023015"/>
    </source>
</evidence>
<evidence type="ECO:0000313" key="13">
    <source>
        <dbReference type="Proteomes" id="UP000499080"/>
    </source>
</evidence>
<protein>
    <submittedName>
        <fullName evidence="12">Zinc finger protein 112</fullName>
    </submittedName>
</protein>
<dbReference type="Proteomes" id="UP000499080">
    <property type="component" value="Unassembled WGS sequence"/>
</dbReference>
<keyword evidence="3" id="KW-0677">Repeat</keyword>
<dbReference type="PROSITE" id="PS00028">
    <property type="entry name" value="ZINC_FINGER_C2H2_1"/>
    <property type="match status" value="6"/>
</dbReference>
<dbReference type="FunFam" id="3.30.160.60:FF:000702">
    <property type="entry name" value="Transcription factor E4F1 isoform 1"/>
    <property type="match status" value="1"/>
</dbReference>
<feature type="domain" description="C2H2-type" evidence="11">
    <location>
        <begin position="181"/>
        <end position="208"/>
    </location>
</feature>